<feature type="transmembrane region" description="Helical" evidence="8">
    <location>
        <begin position="143"/>
        <end position="163"/>
    </location>
</feature>
<proteinExistence type="inferred from homology"/>
<keyword evidence="8 9" id="KW-0813">Transport</keyword>
<comment type="caution">
    <text evidence="10">The sequence shown here is derived from an EMBL/GenBank/DDBJ whole genome shotgun (WGS) entry which is preliminary data.</text>
</comment>
<accession>A0A2H0KF12</accession>
<keyword evidence="5 8" id="KW-0573">Peptidoglycan synthesis</keyword>
<name>A0A2H0KF12_9BACT</name>
<evidence type="ECO:0000256" key="7">
    <source>
        <dbReference type="ARBA" id="ARBA00023136"/>
    </source>
</evidence>
<dbReference type="Proteomes" id="UP000231371">
    <property type="component" value="Unassembled WGS sequence"/>
</dbReference>
<evidence type="ECO:0000313" key="11">
    <source>
        <dbReference type="Proteomes" id="UP000231371"/>
    </source>
</evidence>
<comment type="similarity">
    <text evidence="8 9">Belongs to the MurJ/MviN family.</text>
</comment>
<dbReference type="GO" id="GO:0005886">
    <property type="term" value="C:plasma membrane"/>
    <property type="evidence" value="ECO:0007669"/>
    <property type="project" value="UniProtKB-SubCell"/>
</dbReference>
<feature type="transmembrane region" description="Helical" evidence="8">
    <location>
        <begin position="396"/>
        <end position="415"/>
    </location>
</feature>
<sequence>MIKKFWQNGRELLIRPQSGIFSAALVIALTYGVSMVLGILRERILVAKFYTCCRGQLDSYYAAFRLPDIIFQLVVIGALSSAFIPVFSEKLTKNRNEAYRLSSSLINLFLISFLLLCLIVYFYAKPLSLFITGNFSSSQIDLMVGMTRLMLLAQVFFLISNFFSAMIQSQQRFLLPSLSPVVYNLGIIVSILLFAGRWGIRSAAAGVVLGAFLHLLIQIPLVYKLGYRHAFILEKTAGVRRVLKLMVPRTLALAAGQIELTYSVFLATSLSAGSLTLYNLAQRLADLPVRLMGTSVGQAALPTLSAQLAQEKKEDFIKTLNQSLSQLFYLAFPCTALFLVLRLQAVRFAYGAKTFPWQATVMTSQTLAMITLSIFSQSAIQLLVRGFYAFHDTITPFVISVTCVALNVLLSLLLVKKMSLGILGLAAAFSITSFVNFLLLFLFLNFRKIRFIFRSDFYRYSKMFLAAIFSGFISWFLLRVLDGTVFDTTKTIPLLFLTLICAVMGILVYFFFSLVFKLNEMQMIFRIFRSFGRWRDTLFSVKEAIGSPPETTSGS</sequence>
<dbReference type="Pfam" id="PF03023">
    <property type="entry name" value="MurJ"/>
    <property type="match status" value="1"/>
</dbReference>
<feature type="transmembrane region" description="Helical" evidence="8">
    <location>
        <begin position="99"/>
        <end position="123"/>
    </location>
</feature>
<feature type="transmembrane region" description="Helical" evidence="8">
    <location>
        <begin position="20"/>
        <end position="40"/>
    </location>
</feature>
<evidence type="ECO:0000256" key="4">
    <source>
        <dbReference type="ARBA" id="ARBA00022960"/>
    </source>
</evidence>
<dbReference type="PRINTS" id="PR01806">
    <property type="entry name" value="VIRFACTRMVIN"/>
</dbReference>
<comment type="pathway">
    <text evidence="8">Cell wall biogenesis; peptidoglycan biosynthesis.</text>
</comment>
<comment type="subcellular location">
    <subcellularLocation>
        <location evidence="1 8">Cell membrane</location>
        <topology evidence="1 8">Multi-pass membrane protein</topology>
    </subcellularLocation>
</comment>
<dbReference type="PIRSF" id="PIRSF002869">
    <property type="entry name" value="MviN"/>
    <property type="match status" value="1"/>
</dbReference>
<keyword evidence="6 8" id="KW-1133">Transmembrane helix</keyword>
<evidence type="ECO:0000256" key="8">
    <source>
        <dbReference type="HAMAP-Rule" id="MF_02078"/>
    </source>
</evidence>
<dbReference type="HAMAP" id="MF_02078">
    <property type="entry name" value="MurJ_MviN"/>
    <property type="match status" value="1"/>
</dbReference>
<evidence type="ECO:0000313" key="10">
    <source>
        <dbReference type="EMBL" id="PIQ69822.1"/>
    </source>
</evidence>
<keyword evidence="8 9" id="KW-0961">Cell wall biogenesis/degradation</keyword>
<protein>
    <recommendedName>
        <fullName evidence="8">Probable lipid II flippase MurJ</fullName>
    </recommendedName>
</protein>
<dbReference type="GO" id="GO:0015648">
    <property type="term" value="F:lipid-linked peptidoglycan transporter activity"/>
    <property type="evidence" value="ECO:0007669"/>
    <property type="project" value="UniProtKB-UniRule"/>
</dbReference>
<keyword evidence="7 8" id="KW-0472">Membrane</keyword>
<dbReference type="PANTHER" id="PTHR47019">
    <property type="entry name" value="LIPID II FLIPPASE MURJ"/>
    <property type="match status" value="1"/>
</dbReference>
<feature type="transmembrane region" description="Helical" evidence="8">
    <location>
        <begin position="421"/>
        <end position="444"/>
    </location>
</feature>
<dbReference type="UniPathway" id="UPA00219"/>
<dbReference type="NCBIfam" id="TIGR01695">
    <property type="entry name" value="murJ_mviN"/>
    <property type="match status" value="1"/>
</dbReference>
<evidence type="ECO:0000256" key="6">
    <source>
        <dbReference type="ARBA" id="ARBA00022989"/>
    </source>
</evidence>
<dbReference type="CDD" id="cd13123">
    <property type="entry name" value="MATE_MurJ_like"/>
    <property type="match status" value="1"/>
</dbReference>
<gene>
    <name evidence="10" type="primary">mviN</name>
    <name evidence="8" type="synonym">murJ</name>
    <name evidence="10" type="ORF">COV89_03795</name>
</gene>
<keyword evidence="4 8" id="KW-0133">Cell shape</keyword>
<feature type="transmembrane region" description="Helical" evidence="8">
    <location>
        <begin position="202"/>
        <end position="223"/>
    </location>
</feature>
<organism evidence="10 11">
    <name type="scientific">Candidatus Shapirobacteria bacterium CG11_big_fil_rev_8_21_14_0_20_40_12</name>
    <dbReference type="NCBI Taxonomy" id="1974889"/>
    <lineage>
        <taxon>Bacteria</taxon>
        <taxon>Candidatus Shapironibacteriota</taxon>
    </lineage>
</organism>
<evidence type="ECO:0000256" key="3">
    <source>
        <dbReference type="ARBA" id="ARBA00022692"/>
    </source>
</evidence>
<comment type="function">
    <text evidence="8 9">Involved in peptidoglycan biosynthesis. Transports lipid-linked peptidoglycan precursors from the inner to the outer leaflet of the cytoplasmic membrane.</text>
</comment>
<dbReference type="PANTHER" id="PTHR47019:SF1">
    <property type="entry name" value="LIPID II FLIPPASE MURJ"/>
    <property type="match status" value="1"/>
</dbReference>
<dbReference type="AlphaFoldDB" id="A0A2H0KF12"/>
<dbReference type="GO" id="GO:0008360">
    <property type="term" value="P:regulation of cell shape"/>
    <property type="evidence" value="ECO:0007669"/>
    <property type="project" value="UniProtKB-UniRule"/>
</dbReference>
<feature type="transmembrane region" description="Helical" evidence="8">
    <location>
        <begin position="175"/>
        <end position="196"/>
    </location>
</feature>
<dbReference type="GO" id="GO:0034204">
    <property type="term" value="P:lipid translocation"/>
    <property type="evidence" value="ECO:0007669"/>
    <property type="project" value="TreeGrafter"/>
</dbReference>
<evidence type="ECO:0000256" key="2">
    <source>
        <dbReference type="ARBA" id="ARBA00022475"/>
    </source>
</evidence>
<keyword evidence="3 8" id="KW-0812">Transmembrane</keyword>
<keyword evidence="2 8" id="KW-1003">Cell membrane</keyword>
<evidence type="ECO:0000256" key="9">
    <source>
        <dbReference type="PIRNR" id="PIRNR002869"/>
    </source>
</evidence>
<dbReference type="InterPro" id="IPR004268">
    <property type="entry name" value="MurJ"/>
</dbReference>
<feature type="transmembrane region" description="Helical" evidence="8">
    <location>
        <begin position="366"/>
        <end position="384"/>
    </location>
</feature>
<evidence type="ECO:0000256" key="1">
    <source>
        <dbReference type="ARBA" id="ARBA00004651"/>
    </source>
</evidence>
<feature type="transmembrane region" description="Helical" evidence="8">
    <location>
        <begin position="327"/>
        <end position="346"/>
    </location>
</feature>
<evidence type="ECO:0000256" key="5">
    <source>
        <dbReference type="ARBA" id="ARBA00022984"/>
    </source>
</evidence>
<reference evidence="10 11" key="1">
    <citation type="submission" date="2017-09" db="EMBL/GenBank/DDBJ databases">
        <title>Depth-based differentiation of microbial function through sediment-hosted aquifers and enrichment of novel symbionts in the deep terrestrial subsurface.</title>
        <authorList>
            <person name="Probst A.J."/>
            <person name="Ladd B."/>
            <person name="Jarett J.K."/>
            <person name="Geller-Mcgrath D.E."/>
            <person name="Sieber C.M."/>
            <person name="Emerson J.B."/>
            <person name="Anantharaman K."/>
            <person name="Thomas B.C."/>
            <person name="Malmstrom R."/>
            <person name="Stieglmeier M."/>
            <person name="Klingl A."/>
            <person name="Woyke T."/>
            <person name="Ryan C.M."/>
            <person name="Banfield J.F."/>
        </authorList>
    </citation>
    <scope>NUCLEOTIDE SEQUENCE [LARGE SCALE GENOMIC DNA]</scope>
    <source>
        <strain evidence="10">CG11_big_fil_rev_8_21_14_0_20_40_12</strain>
    </source>
</reference>
<dbReference type="GO" id="GO:0009252">
    <property type="term" value="P:peptidoglycan biosynthetic process"/>
    <property type="evidence" value="ECO:0007669"/>
    <property type="project" value="UniProtKB-UniRule"/>
</dbReference>
<dbReference type="EMBL" id="PCVI01000061">
    <property type="protein sequence ID" value="PIQ69822.1"/>
    <property type="molecule type" value="Genomic_DNA"/>
</dbReference>
<feature type="transmembrane region" description="Helical" evidence="8">
    <location>
        <begin position="493"/>
        <end position="516"/>
    </location>
</feature>
<feature type="transmembrane region" description="Helical" evidence="8">
    <location>
        <begin position="69"/>
        <end position="87"/>
    </location>
</feature>
<feature type="transmembrane region" description="Helical" evidence="8">
    <location>
        <begin position="464"/>
        <end position="481"/>
    </location>
</feature>
<dbReference type="GO" id="GO:0071555">
    <property type="term" value="P:cell wall organization"/>
    <property type="evidence" value="ECO:0007669"/>
    <property type="project" value="UniProtKB-UniRule"/>
</dbReference>
<dbReference type="InterPro" id="IPR051050">
    <property type="entry name" value="Lipid_II_flippase_MurJ/MviN"/>
</dbReference>